<gene>
    <name evidence="2" type="ORF">O181_055847</name>
</gene>
<dbReference type="AlphaFoldDB" id="A0A9Q3HTX0"/>
<accession>A0A9Q3HTX0</accession>
<dbReference type="InterPro" id="IPR043128">
    <property type="entry name" value="Rev_trsase/Diguanyl_cyclase"/>
</dbReference>
<dbReference type="SUPFAM" id="SSF56672">
    <property type="entry name" value="DNA/RNA polymerases"/>
    <property type="match status" value="1"/>
</dbReference>
<keyword evidence="3" id="KW-1185">Reference proteome</keyword>
<organism evidence="2 3">
    <name type="scientific">Austropuccinia psidii MF-1</name>
    <dbReference type="NCBI Taxonomy" id="1389203"/>
    <lineage>
        <taxon>Eukaryota</taxon>
        <taxon>Fungi</taxon>
        <taxon>Dikarya</taxon>
        <taxon>Basidiomycota</taxon>
        <taxon>Pucciniomycotina</taxon>
        <taxon>Pucciniomycetes</taxon>
        <taxon>Pucciniales</taxon>
        <taxon>Sphaerophragmiaceae</taxon>
        <taxon>Austropuccinia</taxon>
    </lineage>
</organism>
<name>A0A9Q3HTX0_9BASI</name>
<sequence>MDYSKVQQILNWRQPKRIKVFQSFLGVSNLYQCVIKNYLKRITSLTSIYKNDSPFILNEDALSKFQILKDAFPTAPILSHFNPSLPTFVGNNSSDYALGAVLSQLNDSGKYLSAFYSYKLFPAELNYAIQDKELLGIVLALKCWRDALPSFFSSFEILKDHYYLQYCMSFKALALCQSHWAQFLFEFHFTISYHPGWLATLPDALLP</sequence>
<dbReference type="CDD" id="cd09274">
    <property type="entry name" value="RNase_HI_RT_Ty3"/>
    <property type="match status" value="1"/>
</dbReference>
<dbReference type="Pfam" id="PF17919">
    <property type="entry name" value="RT_RNaseH_2"/>
    <property type="match status" value="1"/>
</dbReference>
<evidence type="ECO:0000313" key="2">
    <source>
        <dbReference type="EMBL" id="MBW0516132.1"/>
    </source>
</evidence>
<comment type="caution">
    <text evidence="2">The sequence shown here is derived from an EMBL/GenBank/DDBJ whole genome shotgun (WGS) entry which is preliminary data.</text>
</comment>
<proteinExistence type="predicted"/>
<protein>
    <recommendedName>
        <fullName evidence="1">Reverse transcriptase/retrotransposon-derived protein RNase H-like domain-containing protein</fullName>
    </recommendedName>
</protein>
<dbReference type="Gene3D" id="3.30.70.270">
    <property type="match status" value="1"/>
</dbReference>
<feature type="domain" description="Reverse transcriptase/retrotransposon-derived protein RNase H-like" evidence="1">
    <location>
        <begin position="58"/>
        <end position="149"/>
    </location>
</feature>
<evidence type="ECO:0000259" key="1">
    <source>
        <dbReference type="Pfam" id="PF17919"/>
    </source>
</evidence>
<dbReference type="InterPro" id="IPR041577">
    <property type="entry name" value="RT_RNaseH_2"/>
</dbReference>
<dbReference type="InterPro" id="IPR043502">
    <property type="entry name" value="DNA/RNA_pol_sf"/>
</dbReference>
<dbReference type="OrthoDB" id="5550292at2759"/>
<dbReference type="Proteomes" id="UP000765509">
    <property type="component" value="Unassembled WGS sequence"/>
</dbReference>
<reference evidence="2" key="1">
    <citation type="submission" date="2021-03" db="EMBL/GenBank/DDBJ databases">
        <title>Draft genome sequence of rust myrtle Austropuccinia psidii MF-1, a brazilian biotype.</title>
        <authorList>
            <person name="Quecine M.C."/>
            <person name="Pachon D.M.R."/>
            <person name="Bonatelli M.L."/>
            <person name="Correr F.H."/>
            <person name="Franceschini L.M."/>
            <person name="Leite T.F."/>
            <person name="Margarido G.R.A."/>
            <person name="Almeida C.A."/>
            <person name="Ferrarezi J.A."/>
            <person name="Labate C.A."/>
        </authorList>
    </citation>
    <scope>NUCLEOTIDE SEQUENCE</scope>
    <source>
        <strain evidence="2">MF-1</strain>
    </source>
</reference>
<dbReference type="PANTHER" id="PTHR34072">
    <property type="entry name" value="ENZYMATIC POLYPROTEIN-RELATED"/>
    <property type="match status" value="1"/>
</dbReference>
<dbReference type="EMBL" id="AVOT02025068">
    <property type="protein sequence ID" value="MBW0516132.1"/>
    <property type="molecule type" value="Genomic_DNA"/>
</dbReference>
<evidence type="ECO:0000313" key="3">
    <source>
        <dbReference type="Proteomes" id="UP000765509"/>
    </source>
</evidence>